<evidence type="ECO:0000313" key="10">
    <source>
        <dbReference type="EMBL" id="KAH7643596.1"/>
    </source>
</evidence>
<dbReference type="Pfam" id="PF03062">
    <property type="entry name" value="MBOAT"/>
    <property type="match status" value="2"/>
</dbReference>
<feature type="transmembrane region" description="Helical" evidence="9">
    <location>
        <begin position="224"/>
        <end position="240"/>
    </location>
</feature>
<feature type="transmembrane region" description="Helical" evidence="9">
    <location>
        <begin position="295"/>
        <end position="319"/>
    </location>
</feature>
<organism evidence="10">
    <name type="scientific">Dermatophagoides farinae</name>
    <name type="common">American house dust mite</name>
    <dbReference type="NCBI Taxonomy" id="6954"/>
    <lineage>
        <taxon>Eukaryota</taxon>
        <taxon>Metazoa</taxon>
        <taxon>Ecdysozoa</taxon>
        <taxon>Arthropoda</taxon>
        <taxon>Chelicerata</taxon>
        <taxon>Arachnida</taxon>
        <taxon>Acari</taxon>
        <taxon>Acariformes</taxon>
        <taxon>Sarcoptiformes</taxon>
        <taxon>Astigmata</taxon>
        <taxon>Psoroptidia</taxon>
        <taxon>Analgoidea</taxon>
        <taxon>Pyroglyphidae</taxon>
        <taxon>Dermatophagoidinae</taxon>
        <taxon>Dermatophagoides</taxon>
    </lineage>
</organism>
<dbReference type="EMBL" id="SDOV01000002">
    <property type="protein sequence ID" value="KAH7643596.1"/>
    <property type="molecule type" value="Genomic_DNA"/>
</dbReference>
<feature type="transmembrane region" description="Helical" evidence="9">
    <location>
        <begin position="140"/>
        <end position="162"/>
    </location>
</feature>
<keyword evidence="7 9" id="KW-0472">Membrane</keyword>
<protein>
    <recommendedName>
        <fullName evidence="11">O-acyltransferase</fullName>
    </recommendedName>
</protein>
<comment type="similarity">
    <text evidence="2">Belongs to the membrane-bound acyltransferase family. Sterol o-acyltransferase subfamily.</text>
</comment>
<dbReference type="GO" id="GO:0008374">
    <property type="term" value="F:O-acyltransferase activity"/>
    <property type="evidence" value="ECO:0007669"/>
    <property type="project" value="InterPro"/>
</dbReference>
<evidence type="ECO:0000256" key="7">
    <source>
        <dbReference type="ARBA" id="ARBA00023136"/>
    </source>
</evidence>
<feature type="transmembrane region" description="Helical" evidence="9">
    <location>
        <begin position="645"/>
        <end position="668"/>
    </location>
</feature>
<evidence type="ECO:0000256" key="2">
    <source>
        <dbReference type="ARBA" id="ARBA00009010"/>
    </source>
</evidence>
<feature type="transmembrane region" description="Helical" evidence="9">
    <location>
        <begin position="252"/>
        <end position="275"/>
    </location>
</feature>
<feature type="transmembrane region" description="Helical" evidence="9">
    <location>
        <begin position="47"/>
        <end position="64"/>
    </location>
</feature>
<evidence type="ECO:0008006" key="11">
    <source>
        <dbReference type="Google" id="ProtNLM"/>
    </source>
</evidence>
<dbReference type="AlphaFoldDB" id="A0A9D4SJE6"/>
<reference evidence="10" key="2">
    <citation type="journal article" date="2021" name="World Allergy Organ. J.">
        <title>Chromosome-level assembly of Dermatophagoides farinae genome and transcriptome reveals two novel allergens Der f 37 and Der f 39.</title>
        <authorList>
            <person name="Chen J."/>
            <person name="Cai Z."/>
            <person name="Fan D."/>
            <person name="Hu J."/>
            <person name="Hou Y."/>
            <person name="He Y."/>
            <person name="Zhang Z."/>
            <person name="Zhao Z."/>
            <person name="Gao P."/>
            <person name="Hu W."/>
            <person name="Sun J."/>
            <person name="Li J."/>
            <person name="Ji K."/>
        </authorList>
    </citation>
    <scope>NUCLEOTIDE SEQUENCE</scope>
    <source>
        <strain evidence="10">JKM2019</strain>
    </source>
</reference>
<keyword evidence="8" id="KW-0012">Acyltransferase</keyword>
<feature type="transmembrane region" description="Helical" evidence="9">
    <location>
        <begin position="767"/>
        <end position="785"/>
    </location>
</feature>
<reference evidence="10" key="1">
    <citation type="submission" date="2020-06" db="EMBL/GenBank/DDBJ databases">
        <authorList>
            <person name="Ji K."/>
            <person name="Li J."/>
        </authorList>
    </citation>
    <scope>NUCLEOTIDE SEQUENCE</scope>
    <source>
        <strain evidence="10">JKM2019</strain>
        <tissue evidence="10">Whole body</tissue>
    </source>
</reference>
<evidence type="ECO:0000256" key="1">
    <source>
        <dbReference type="ARBA" id="ARBA00004477"/>
    </source>
</evidence>
<keyword evidence="6 9" id="KW-1133">Transmembrane helix</keyword>
<feature type="transmembrane region" description="Helical" evidence="9">
    <location>
        <begin position="533"/>
        <end position="555"/>
    </location>
</feature>
<accession>A0A9D4SJE6</accession>
<evidence type="ECO:0000256" key="3">
    <source>
        <dbReference type="ARBA" id="ARBA00022679"/>
    </source>
</evidence>
<dbReference type="InterPro" id="IPR014371">
    <property type="entry name" value="Oat_ACAT_DAG_ARE"/>
</dbReference>
<keyword evidence="4 9" id="KW-0812">Transmembrane</keyword>
<feature type="transmembrane region" description="Helical" evidence="9">
    <location>
        <begin position="436"/>
        <end position="457"/>
    </location>
</feature>
<evidence type="ECO:0000256" key="6">
    <source>
        <dbReference type="ARBA" id="ARBA00022989"/>
    </source>
</evidence>
<comment type="caution">
    <text evidence="10">The sequence shown here is derived from an EMBL/GenBank/DDBJ whole genome shotgun (WGS) entry which is preliminary data.</text>
</comment>
<dbReference type="Proteomes" id="UP000828236">
    <property type="component" value="Unassembled WGS sequence"/>
</dbReference>
<gene>
    <name evidence="10" type="ORF">HUG17_5958</name>
</gene>
<dbReference type="GO" id="GO:0005789">
    <property type="term" value="C:endoplasmic reticulum membrane"/>
    <property type="evidence" value="ECO:0007669"/>
    <property type="project" value="UniProtKB-SubCell"/>
</dbReference>
<sequence>MEFTTEMMNNETNKPMVTTTTTKKIIRFKNRESLLTQMFANDANLRTIHNMIVMLVIVFLLYTIEDIIKEPAKYEEIYKVILWNVSDLGSVIRIWLMMNMIVLGLHYPLVLFNNFLQYRWLLINNPENDKQYAGCLHRTILYTIYGCISIFGILIYCTYSVLINDIKLTGSFSLLLEMTRLLMKSHSFFVEKKDLYIDKETLACLISQEPKNIYRSFWSLSSRAQFWKFIYYLFAPTLLYRDSYPRTKKIRWICAVNFGLQFILTVLLMFYLTYQGFVVNLKKTGIEPLVLNFKLLYQIIAYGIILYWLFFYFFFHAYLNFTAELLRFGDRHYYDDFWNSKSAQEYFRKWNHVVQQWLYVYIFIPIDNRFHNRVLTNVAVFITSALVHEYIIGFTLRFFFPVNLIAMIVLTLSKTNKFIKFKHRESYVTQLLENDANLRTIHNMIVMLVIVFLLYTIEDIIKEPAKYEEIYEVILWNVSDLGSVIRIWLMMNMIVLCLHYPLVLFNNFLQYRWLLINNPEKDRQYAGCLHRTILYTIYGCISIFGILIYCTYSVLVHNINVTGSISLLLEMTRLLMKSHSFFVEKKDLYINKETLESLISQEPKNIYRSFWSLSSRAQFWKFIYYLFAPTLLYRDSYPRTEKIRWIRAINFGLQFILTALLSFYVLYQGFVVNLKKTGIKPLVLNFKLFYQIIVYGMIIYWLFFYFFFHAYLNFTAELLRFGDRHYYEDFWNSKSAQEYFRKWNHVVQQWLYVYIFIPIDNRFHNRVLTNLAVFTTSALVHEYIIGFTFRFFFPINLLIFFCSQITYYLEKFGLIKGMTSFPLSLTMWSILVAIVTVEWNVRTNCPLPEKSSLLKHILPRFINYVTF</sequence>
<dbReference type="PANTHER" id="PTHR10408:SF8">
    <property type="entry name" value="O-ACYLTRANSFERASE"/>
    <property type="match status" value="1"/>
</dbReference>
<evidence type="ECO:0000256" key="4">
    <source>
        <dbReference type="ARBA" id="ARBA00022692"/>
    </source>
</evidence>
<feature type="transmembrane region" description="Helical" evidence="9">
    <location>
        <begin position="485"/>
        <end position="505"/>
    </location>
</feature>
<keyword evidence="3" id="KW-0808">Transferase</keyword>
<dbReference type="InterPro" id="IPR004299">
    <property type="entry name" value="MBOAT_fam"/>
</dbReference>
<name>A0A9D4SJE6_DERFA</name>
<evidence type="ECO:0000256" key="8">
    <source>
        <dbReference type="ARBA" id="ARBA00023315"/>
    </source>
</evidence>
<feature type="transmembrane region" description="Helical" evidence="9">
    <location>
        <begin position="821"/>
        <end position="841"/>
    </location>
</feature>
<evidence type="ECO:0000256" key="9">
    <source>
        <dbReference type="SAM" id="Phobius"/>
    </source>
</evidence>
<feature type="transmembrane region" description="Helical" evidence="9">
    <location>
        <begin position="688"/>
        <end position="712"/>
    </location>
</feature>
<feature type="transmembrane region" description="Helical" evidence="9">
    <location>
        <begin position="398"/>
        <end position="415"/>
    </location>
</feature>
<keyword evidence="5" id="KW-0256">Endoplasmic reticulum</keyword>
<feature type="transmembrane region" description="Helical" evidence="9">
    <location>
        <begin position="92"/>
        <end position="112"/>
    </location>
</feature>
<dbReference type="PANTHER" id="PTHR10408">
    <property type="entry name" value="STEROL O-ACYLTRANSFERASE"/>
    <property type="match status" value="1"/>
</dbReference>
<comment type="subcellular location">
    <subcellularLocation>
        <location evidence="1">Endoplasmic reticulum membrane</location>
        <topology evidence="1">Multi-pass membrane protein</topology>
    </subcellularLocation>
</comment>
<evidence type="ECO:0000256" key="5">
    <source>
        <dbReference type="ARBA" id="ARBA00022824"/>
    </source>
</evidence>
<proteinExistence type="inferred from homology"/>